<reference evidence="1 2" key="1">
    <citation type="submission" date="2018-09" db="EMBL/GenBank/DDBJ databases">
        <title>Metagenome Assembled Genomes from an Advanced Water Purification Facility.</title>
        <authorList>
            <person name="Stamps B.W."/>
            <person name="Spear J.R."/>
        </authorList>
    </citation>
    <scope>NUCLEOTIDE SEQUENCE [LARGE SCALE GENOMIC DNA]</scope>
    <source>
        <strain evidence="1">Bin_63_2</strain>
    </source>
</reference>
<organism evidence="1 2">
    <name type="scientific">Candidatus Dojkabacteria bacterium</name>
    <dbReference type="NCBI Taxonomy" id="2099670"/>
    <lineage>
        <taxon>Bacteria</taxon>
        <taxon>Candidatus Dojkabacteria</taxon>
    </lineage>
</organism>
<protein>
    <submittedName>
        <fullName evidence="1">Uncharacterized protein</fullName>
    </submittedName>
</protein>
<sequence length="70" mass="7940">MKVKATYVSVWDGGVELSSNCLFDTETKVVSDIDEVYDVDVDVLEEERLELVDGTIIPRESFILEDEVEI</sequence>
<comment type="caution">
    <text evidence="1">The sequence shown here is derived from an EMBL/GenBank/DDBJ whole genome shotgun (WGS) entry which is preliminary data.</text>
</comment>
<name>A0A5C7J3V3_9BACT</name>
<evidence type="ECO:0000313" key="1">
    <source>
        <dbReference type="EMBL" id="TXG76177.1"/>
    </source>
</evidence>
<dbReference type="AlphaFoldDB" id="A0A5C7J3V3"/>
<proteinExistence type="predicted"/>
<gene>
    <name evidence="1" type="ORF">E6Q11_05090</name>
</gene>
<accession>A0A5C7J3V3</accession>
<dbReference type="Proteomes" id="UP000321026">
    <property type="component" value="Unassembled WGS sequence"/>
</dbReference>
<evidence type="ECO:0000313" key="2">
    <source>
        <dbReference type="Proteomes" id="UP000321026"/>
    </source>
</evidence>
<dbReference type="EMBL" id="SSDS01000081">
    <property type="protein sequence ID" value="TXG76177.1"/>
    <property type="molecule type" value="Genomic_DNA"/>
</dbReference>